<reference evidence="2" key="2">
    <citation type="submission" date="2022-01" db="EMBL/GenBank/DDBJ databases">
        <authorList>
            <person name="Yamashiro T."/>
            <person name="Shiraishi A."/>
            <person name="Satake H."/>
            <person name="Nakayama K."/>
        </authorList>
    </citation>
    <scope>NUCLEOTIDE SEQUENCE</scope>
</reference>
<gene>
    <name evidence="2" type="ORF">Tco_0861457</name>
</gene>
<evidence type="ECO:0000313" key="3">
    <source>
        <dbReference type="Proteomes" id="UP001151760"/>
    </source>
</evidence>
<organism evidence="2 3">
    <name type="scientific">Tanacetum coccineum</name>
    <dbReference type="NCBI Taxonomy" id="301880"/>
    <lineage>
        <taxon>Eukaryota</taxon>
        <taxon>Viridiplantae</taxon>
        <taxon>Streptophyta</taxon>
        <taxon>Embryophyta</taxon>
        <taxon>Tracheophyta</taxon>
        <taxon>Spermatophyta</taxon>
        <taxon>Magnoliopsida</taxon>
        <taxon>eudicotyledons</taxon>
        <taxon>Gunneridae</taxon>
        <taxon>Pentapetalae</taxon>
        <taxon>asterids</taxon>
        <taxon>campanulids</taxon>
        <taxon>Asterales</taxon>
        <taxon>Asteraceae</taxon>
        <taxon>Asteroideae</taxon>
        <taxon>Anthemideae</taxon>
        <taxon>Anthemidinae</taxon>
        <taxon>Tanacetum</taxon>
    </lineage>
</organism>
<keyword evidence="2" id="KW-0695">RNA-directed DNA polymerase</keyword>
<dbReference type="EMBL" id="BQNB010013310">
    <property type="protein sequence ID" value="GJT14415.1"/>
    <property type="molecule type" value="Genomic_DNA"/>
</dbReference>
<dbReference type="GO" id="GO:0003964">
    <property type="term" value="F:RNA-directed DNA polymerase activity"/>
    <property type="evidence" value="ECO:0007669"/>
    <property type="project" value="UniProtKB-KW"/>
</dbReference>
<dbReference type="PROSITE" id="PS50878">
    <property type="entry name" value="RT_POL"/>
    <property type="match status" value="1"/>
</dbReference>
<evidence type="ECO:0000313" key="2">
    <source>
        <dbReference type="EMBL" id="GJT14415.1"/>
    </source>
</evidence>
<name>A0ABQ5BHW0_9ASTR</name>
<feature type="domain" description="Reverse transcriptase" evidence="1">
    <location>
        <begin position="1"/>
        <end position="184"/>
    </location>
</feature>
<accession>A0ABQ5BHW0</accession>
<evidence type="ECO:0000259" key="1">
    <source>
        <dbReference type="PROSITE" id="PS50878"/>
    </source>
</evidence>
<dbReference type="PANTHER" id="PTHR33116">
    <property type="entry name" value="REVERSE TRANSCRIPTASE ZINC-BINDING DOMAIN-CONTAINING PROTEIN-RELATED-RELATED"/>
    <property type="match status" value="1"/>
</dbReference>
<reference evidence="2" key="1">
    <citation type="journal article" date="2022" name="Int. J. Mol. Sci.">
        <title>Draft Genome of Tanacetum Coccineum: Genomic Comparison of Closely Related Tanacetum-Family Plants.</title>
        <authorList>
            <person name="Yamashiro T."/>
            <person name="Shiraishi A."/>
            <person name="Nakayama K."/>
            <person name="Satake H."/>
        </authorList>
    </citation>
    <scope>NUCLEOTIDE SEQUENCE</scope>
</reference>
<comment type="caution">
    <text evidence="2">The sequence shown here is derived from an EMBL/GenBank/DDBJ whole genome shotgun (WGS) entry which is preliminary data.</text>
</comment>
<dbReference type="InterPro" id="IPR043502">
    <property type="entry name" value="DNA/RNA_pol_sf"/>
</dbReference>
<proteinExistence type="predicted"/>
<keyword evidence="3" id="KW-1185">Reference proteome</keyword>
<dbReference type="SUPFAM" id="SSF56672">
    <property type="entry name" value="DNA/RNA polymerases"/>
    <property type="match status" value="1"/>
</dbReference>
<protein>
    <submittedName>
        <fullName evidence="2">RNA-directed DNA polymerase, eukaryota, reverse transcriptase zinc-binding domain protein</fullName>
    </submittedName>
</protein>
<dbReference type="InterPro" id="IPR000477">
    <property type="entry name" value="RT_dom"/>
</dbReference>
<keyword evidence="2" id="KW-0808">Transferase</keyword>
<keyword evidence="2" id="KW-0548">Nucleotidyltransferase</keyword>
<dbReference type="PANTHER" id="PTHR33116:SF77">
    <property type="entry name" value="RNA-DIRECTED DNA POLYMERASE"/>
    <property type="match status" value="1"/>
</dbReference>
<dbReference type="Proteomes" id="UP001151760">
    <property type="component" value="Unassembled WGS sequence"/>
</dbReference>
<sequence length="417" mass="47835">MLFKVDFKKAFDSLSCNFLLSIMEQIGFSSKWRNWILSCLNSSFALVLINGSPTMEFKLKRGLRQGDPLSPFLFIIAVEALNIVILEATNRNIFYGFKVGKDKVYISHLQFADDALFLGEWSLSNAKNFSRILTCFHLTFGLKVNFNKRKLFGIAVSSLEVNSFASSIGCLASHLPRSYLGLPIGAKMSRCTNWNPLVERFQKRLSKWKANTFSFDGHLTLIRKFFWGDFSNVKKISWIAWEKVLSPRNKGGIGIGRLSTSNHSLLAKWWWRFRIEEHALWCKVIWSIHGVWGGLIEDSNTSTSSGLWLRIMKLKTDLNLIGIDLPMLFKKKVGNGQNTRFWHDNWLGGVSLHTFFPWLYRLESNPNYLVCERNTTASPHQLVGHVTGHGHVTWSWSCYFLCYTSQLFSTDSSWAIV</sequence>
<dbReference type="Pfam" id="PF00078">
    <property type="entry name" value="RVT_1"/>
    <property type="match status" value="1"/>
</dbReference>